<dbReference type="KEGG" id="mcd:MCRO_0566"/>
<dbReference type="Proteomes" id="UP000001845">
    <property type="component" value="Chromosome"/>
</dbReference>
<dbReference type="AlphaFoldDB" id="D5E5Z2"/>
<sequence>MKKLLFGEREVTSNGDEVKLGTVINLRGVKAGTFDESKPVLKNDYTVFTTLPSIDTRVCDLQILRLAEISKEYAEFNYVSFSLDLPTALASYLTEHQVGEIQMFSDYLDKKVSKETNLLVNELQLMNRSVFILDKDNKVVYKQINKQIRENIDFERLVEAMEKISK</sequence>
<evidence type="ECO:0000313" key="6">
    <source>
        <dbReference type="Proteomes" id="UP000001845"/>
    </source>
</evidence>
<reference key="2">
    <citation type="submission" date="2010-03" db="EMBL/GenBank/DDBJ databases">
        <authorList>
            <person name="Ma Z."/>
            <person name="Wang X."/>
            <person name="Liu H."/>
        </authorList>
    </citation>
    <scope>NUCLEOTIDE SEQUENCE</scope>
    <source>
        <strain>MP145</strain>
    </source>
</reference>
<reference evidence="6" key="1">
    <citation type="submission" date="2010-03" db="EMBL/GenBank/DDBJ databases">
        <title>The complete genome of Mycoplasma crocodyli MP145.</title>
        <authorList>
            <person name="Glass J.I."/>
            <person name="Durkin A.S."/>
            <person name="Hostetler J."/>
            <person name="Jackson J."/>
            <person name="Johnson J."/>
            <person name="May M.A."/>
            <person name="Paralanov V."/>
            <person name="Radune D."/>
            <person name="Szczypinski B."/>
            <person name="Brown D.R."/>
        </authorList>
    </citation>
    <scope>NUCLEOTIDE SEQUENCE [LARGE SCALE GENOMIC DNA]</scope>
    <source>
        <strain evidence="6">ATCC 51981 / MP145</strain>
    </source>
</reference>
<gene>
    <name evidence="5" type="primary">tpx</name>
    <name evidence="5" type="ordered locus">MCRO_0566</name>
</gene>
<keyword evidence="1 5" id="KW-0575">Peroxidase</keyword>
<evidence type="ECO:0000259" key="4">
    <source>
        <dbReference type="Pfam" id="PF00578"/>
    </source>
</evidence>
<keyword evidence="3" id="KW-0676">Redox-active center</keyword>
<dbReference type="Pfam" id="PF00578">
    <property type="entry name" value="AhpC-TSA"/>
    <property type="match status" value="1"/>
</dbReference>
<proteinExistence type="predicted"/>
<keyword evidence="2" id="KW-0049">Antioxidant</keyword>
<keyword evidence="5" id="KW-0560">Oxidoreductase</keyword>
<reference evidence="5 6" key="3">
    <citation type="journal article" date="2011" name="J. Bacteriol.">
        <title>Genome sequences of Mycoplasma alligatoris A21JP2T and Mycoplasma crocodyli MP145T.</title>
        <authorList>
            <person name="Brown D.R."/>
            <person name="Farmerie W.G."/>
            <person name="May M."/>
            <person name="Benders G.A."/>
            <person name="Durkin A.S."/>
            <person name="Hlavinka K."/>
            <person name="Hostetler J."/>
            <person name="Jackson J."/>
            <person name="Johnson J."/>
            <person name="Miller R.H."/>
            <person name="Paralanov V."/>
            <person name="Radune D."/>
            <person name="Szczypinski B."/>
            <person name="Glass J.I."/>
        </authorList>
    </citation>
    <scope>NUCLEOTIDE SEQUENCE [LARGE SCALE GENOMIC DNA]</scope>
    <source>
        <strain evidence="6">ATCC 51981 / MP145</strain>
    </source>
</reference>
<evidence type="ECO:0000256" key="2">
    <source>
        <dbReference type="ARBA" id="ARBA00022862"/>
    </source>
</evidence>
<evidence type="ECO:0000313" key="5">
    <source>
        <dbReference type="EMBL" id="ADE19521.1"/>
    </source>
</evidence>
<keyword evidence="6" id="KW-1185">Reference proteome</keyword>
<dbReference type="PANTHER" id="PTHR43110">
    <property type="entry name" value="THIOL PEROXIDASE"/>
    <property type="match status" value="1"/>
</dbReference>
<feature type="domain" description="Alkyl hydroperoxide reductase subunit C/ Thiol specific antioxidant" evidence="4">
    <location>
        <begin position="41"/>
        <end position="141"/>
    </location>
</feature>
<dbReference type="eggNOG" id="COG2077">
    <property type="taxonomic scope" value="Bacteria"/>
</dbReference>
<dbReference type="InterPro" id="IPR050455">
    <property type="entry name" value="Tpx_Peroxidase_subfamily"/>
</dbReference>
<organism evidence="5 6">
    <name type="scientific">Mycoplasma crocodyli (strain ATCC 51981 / MP145)</name>
    <dbReference type="NCBI Taxonomy" id="512564"/>
    <lineage>
        <taxon>Bacteria</taxon>
        <taxon>Bacillati</taxon>
        <taxon>Mycoplasmatota</taxon>
        <taxon>Mollicutes</taxon>
        <taxon>Mycoplasmataceae</taxon>
        <taxon>Mycoplasma</taxon>
    </lineage>
</organism>
<evidence type="ECO:0000256" key="1">
    <source>
        <dbReference type="ARBA" id="ARBA00022559"/>
    </source>
</evidence>
<protein>
    <submittedName>
        <fullName evidence="5">Thiol peroxidase</fullName>
        <ecNumber evidence="5">1.11.1.-</ecNumber>
    </submittedName>
</protein>
<dbReference type="STRING" id="512564.MCRO_0566"/>
<dbReference type="EMBL" id="CP001991">
    <property type="protein sequence ID" value="ADE19521.1"/>
    <property type="molecule type" value="Genomic_DNA"/>
</dbReference>
<dbReference type="EC" id="1.11.1.-" evidence="5"/>
<dbReference type="OrthoDB" id="9781543at2"/>
<dbReference type="InterPro" id="IPR000866">
    <property type="entry name" value="AhpC/TSA"/>
</dbReference>
<evidence type="ECO:0000256" key="3">
    <source>
        <dbReference type="ARBA" id="ARBA00023284"/>
    </source>
</evidence>
<dbReference type="RefSeq" id="WP_013054298.1">
    <property type="nucleotide sequence ID" value="NC_014014.1"/>
</dbReference>
<dbReference type="HOGENOM" id="CLU_042529_12_0_14"/>
<accession>D5E5Z2</accession>
<dbReference type="PANTHER" id="PTHR43110:SF1">
    <property type="entry name" value="THIOL PEROXIDASE"/>
    <property type="match status" value="1"/>
</dbReference>
<dbReference type="GO" id="GO:0004601">
    <property type="term" value="F:peroxidase activity"/>
    <property type="evidence" value="ECO:0007669"/>
    <property type="project" value="UniProtKB-KW"/>
</dbReference>
<name>D5E5Z2_MYCCM</name>
<dbReference type="Gene3D" id="3.40.30.10">
    <property type="entry name" value="Glutaredoxin"/>
    <property type="match status" value="1"/>
</dbReference>
<dbReference type="SUPFAM" id="SSF52833">
    <property type="entry name" value="Thioredoxin-like"/>
    <property type="match status" value="1"/>
</dbReference>
<dbReference type="InterPro" id="IPR036249">
    <property type="entry name" value="Thioredoxin-like_sf"/>
</dbReference>